<organism evidence="2 3">
    <name type="scientific">Paenibacillus thailandensis</name>
    <dbReference type="NCBI Taxonomy" id="393250"/>
    <lineage>
        <taxon>Bacteria</taxon>
        <taxon>Bacillati</taxon>
        <taxon>Bacillota</taxon>
        <taxon>Bacilli</taxon>
        <taxon>Bacillales</taxon>
        <taxon>Paenibacillaceae</taxon>
        <taxon>Paenibacillus</taxon>
    </lineage>
</organism>
<dbReference type="GO" id="GO:0003677">
    <property type="term" value="F:DNA binding"/>
    <property type="evidence" value="ECO:0007669"/>
    <property type="project" value="UniProtKB-KW"/>
</dbReference>
<accession>A0ABW5R255</accession>
<dbReference type="EMBL" id="JBHUMY010000032">
    <property type="protein sequence ID" value="MFD2662859.1"/>
    <property type="molecule type" value="Genomic_DNA"/>
</dbReference>
<sequence>MVEALPVAKDVAGESGLYLMPIEKMIYLEGISAKKVVAVHTLDDVGYMNGTIKYWETALNSTGYNFKYSFRDILVNLDNVQLLDKFRKNVYFENIVTKNSKKCPIASGATFDEFVKVLQSLNPKLNFI</sequence>
<dbReference type="InterPro" id="IPR007492">
    <property type="entry name" value="LytTR_DNA-bd_dom"/>
</dbReference>
<keyword evidence="3" id="KW-1185">Reference proteome</keyword>
<proteinExistence type="predicted"/>
<feature type="domain" description="HTH LytTR-type" evidence="1">
    <location>
        <begin position="16"/>
        <end position="106"/>
    </location>
</feature>
<dbReference type="Gene3D" id="2.40.50.1020">
    <property type="entry name" value="LytTr DNA-binding domain"/>
    <property type="match status" value="1"/>
</dbReference>
<evidence type="ECO:0000313" key="2">
    <source>
        <dbReference type="EMBL" id="MFD2662859.1"/>
    </source>
</evidence>
<reference evidence="3" key="1">
    <citation type="journal article" date="2019" name="Int. J. Syst. Evol. Microbiol.">
        <title>The Global Catalogue of Microorganisms (GCM) 10K type strain sequencing project: providing services to taxonomists for standard genome sequencing and annotation.</title>
        <authorList>
            <consortium name="The Broad Institute Genomics Platform"/>
            <consortium name="The Broad Institute Genome Sequencing Center for Infectious Disease"/>
            <person name="Wu L."/>
            <person name="Ma J."/>
        </authorList>
    </citation>
    <scope>NUCLEOTIDE SEQUENCE [LARGE SCALE GENOMIC DNA]</scope>
    <source>
        <strain evidence="3">TISTR 1827</strain>
    </source>
</reference>
<protein>
    <submittedName>
        <fullName evidence="2">LytTR family transcriptional regulator DNA-binding domain-containing protein</fullName>
    </submittedName>
</protein>
<name>A0ABW5R255_9BACL</name>
<comment type="caution">
    <text evidence="2">The sequence shown here is derived from an EMBL/GenBank/DDBJ whole genome shotgun (WGS) entry which is preliminary data.</text>
</comment>
<dbReference type="Pfam" id="PF04397">
    <property type="entry name" value="LytTR"/>
    <property type="match status" value="1"/>
</dbReference>
<dbReference type="Proteomes" id="UP001597493">
    <property type="component" value="Unassembled WGS sequence"/>
</dbReference>
<evidence type="ECO:0000313" key="3">
    <source>
        <dbReference type="Proteomes" id="UP001597493"/>
    </source>
</evidence>
<dbReference type="RefSeq" id="WP_379277783.1">
    <property type="nucleotide sequence ID" value="NZ_JBHUGT010000013.1"/>
</dbReference>
<gene>
    <name evidence="2" type="ORF">ACFSW5_21625</name>
</gene>
<evidence type="ECO:0000259" key="1">
    <source>
        <dbReference type="Pfam" id="PF04397"/>
    </source>
</evidence>
<keyword evidence="2" id="KW-0238">DNA-binding</keyword>